<protein>
    <submittedName>
        <fullName evidence="2">Uncharacterized protein</fullName>
    </submittedName>
</protein>
<dbReference type="OrthoDB" id="8595503at2"/>
<dbReference type="RefSeq" id="WP_071114602.1">
    <property type="nucleotide sequence ID" value="NZ_MKCS01000001.1"/>
</dbReference>
<reference evidence="4 5" key="1">
    <citation type="submission" date="2016-09" db="EMBL/GenBank/DDBJ databases">
        <title>Chromobacterium muskegensis sp. nov., an insecticidal bacterium isolated from Sphagnum bogs.</title>
        <authorList>
            <person name="Sparks M.E."/>
            <person name="Blackburn M.B."/>
            <person name="Gundersen-Rindal D.E."/>
            <person name="Mitchell A."/>
            <person name="Farrar R."/>
            <person name="Kuhar D."/>
        </authorList>
    </citation>
    <scope>NUCLEOTIDE SEQUENCE [LARGE SCALE GENOMIC DNA]</scope>
    <source>
        <strain evidence="3 5">14B-1</strain>
        <strain evidence="2 4">37-2</strain>
    </source>
</reference>
<evidence type="ECO:0000313" key="5">
    <source>
        <dbReference type="Proteomes" id="UP000180280"/>
    </source>
</evidence>
<feature type="region of interest" description="Disordered" evidence="1">
    <location>
        <begin position="41"/>
        <end position="73"/>
    </location>
</feature>
<dbReference type="EMBL" id="MKCS01000001">
    <property type="protein sequence ID" value="OHX13303.1"/>
    <property type="molecule type" value="Genomic_DNA"/>
</dbReference>
<evidence type="ECO:0000313" key="2">
    <source>
        <dbReference type="EMBL" id="OHX13303.1"/>
    </source>
</evidence>
<organism evidence="2 4">
    <name type="scientific">Chromobacterium sphagni</name>
    <dbReference type="NCBI Taxonomy" id="1903179"/>
    <lineage>
        <taxon>Bacteria</taxon>
        <taxon>Pseudomonadati</taxon>
        <taxon>Pseudomonadota</taxon>
        <taxon>Betaproteobacteria</taxon>
        <taxon>Neisseriales</taxon>
        <taxon>Chromobacteriaceae</taxon>
        <taxon>Chromobacterium</taxon>
    </lineage>
</organism>
<accession>A0A1S1X186</accession>
<comment type="caution">
    <text evidence="2">The sequence shown here is derived from an EMBL/GenBank/DDBJ whole genome shotgun (WGS) entry which is preliminary data.</text>
</comment>
<gene>
    <name evidence="3" type="ORF">BI344_12155</name>
    <name evidence="2" type="ORF">BI347_07120</name>
</gene>
<dbReference type="EMBL" id="MKCT01000072">
    <property type="protein sequence ID" value="OHX17012.1"/>
    <property type="molecule type" value="Genomic_DNA"/>
</dbReference>
<evidence type="ECO:0000313" key="4">
    <source>
        <dbReference type="Proteomes" id="UP000180088"/>
    </source>
</evidence>
<evidence type="ECO:0000256" key="1">
    <source>
        <dbReference type="SAM" id="MobiDB-lite"/>
    </source>
</evidence>
<dbReference type="AlphaFoldDB" id="A0A1S1X186"/>
<proteinExistence type="predicted"/>
<name>A0A1S1X186_9NEIS</name>
<evidence type="ECO:0000313" key="3">
    <source>
        <dbReference type="EMBL" id="OHX17012.1"/>
    </source>
</evidence>
<sequence length="73" mass="8303">MKTDDFARYYQDYLSRQSSRFGISPRSALIQLGDVMQWPLTADGEDEKKAAGETRPQREDAEKLAGPRLRRAG</sequence>
<feature type="compositionally biased region" description="Basic and acidic residues" evidence="1">
    <location>
        <begin position="46"/>
        <end position="65"/>
    </location>
</feature>
<dbReference type="Proteomes" id="UP000180088">
    <property type="component" value="Unassembled WGS sequence"/>
</dbReference>
<keyword evidence="5" id="KW-1185">Reference proteome</keyword>
<dbReference type="Proteomes" id="UP000180280">
    <property type="component" value="Unassembled WGS sequence"/>
</dbReference>